<dbReference type="InterPro" id="IPR016085">
    <property type="entry name" value="Protease_inh_B-barrel_dom"/>
</dbReference>
<feature type="chain" id="PRO_5013003946" description="Alkaline proteinase inhibitor/ Outer membrane lipoprotein Omp19 domain-containing protein" evidence="2">
    <location>
        <begin position="31"/>
        <end position="128"/>
    </location>
</feature>
<evidence type="ECO:0000256" key="1">
    <source>
        <dbReference type="ARBA" id="ARBA00022729"/>
    </source>
</evidence>
<keyword evidence="5" id="KW-1185">Reference proteome</keyword>
<dbReference type="EMBL" id="CP019948">
    <property type="protein sequence ID" value="ARN81460.1"/>
    <property type="molecule type" value="Genomic_DNA"/>
</dbReference>
<dbReference type="STRING" id="655015.B1812_10680"/>
<dbReference type="Pfam" id="PF02974">
    <property type="entry name" value="Inh"/>
    <property type="match status" value="1"/>
</dbReference>
<reference evidence="4 5" key="1">
    <citation type="submission" date="2017-02" db="EMBL/GenBank/DDBJ databases">
        <authorList>
            <person name="Peterson S.W."/>
        </authorList>
    </citation>
    <scope>NUCLEOTIDE SEQUENCE [LARGE SCALE GENOMIC DNA]</scope>
    <source>
        <strain evidence="4 5">S285</strain>
    </source>
</reference>
<gene>
    <name evidence="4" type="ORF">B1812_10680</name>
</gene>
<evidence type="ECO:0000259" key="3">
    <source>
        <dbReference type="Pfam" id="PF02974"/>
    </source>
</evidence>
<dbReference type="SUPFAM" id="SSF50882">
    <property type="entry name" value="beta-Barrel protease inhibitors"/>
    <property type="match status" value="1"/>
</dbReference>
<evidence type="ECO:0000313" key="5">
    <source>
        <dbReference type="Proteomes" id="UP000193978"/>
    </source>
</evidence>
<dbReference type="RefSeq" id="WP_085771569.1">
    <property type="nucleotide sequence ID" value="NZ_AP027149.1"/>
</dbReference>
<proteinExistence type="predicted"/>
<dbReference type="KEGG" id="mbry:B1812_10680"/>
<sequence length="128" mass="13887">MAFGIFARRDTLRFSVIAAALFASLVSAQAESRAEAAGRYAILRAEDKDTGCMLTLEPRPAAGGFKAQLAPACRDNGLVVFDPVAWSMDHGRLSLVARKGHKAHFDRESGGVWRRDAKEGKALSLRPM</sequence>
<evidence type="ECO:0000256" key="2">
    <source>
        <dbReference type="SAM" id="SignalP"/>
    </source>
</evidence>
<dbReference type="OrthoDB" id="8446360at2"/>
<dbReference type="Gene3D" id="2.40.128.10">
    <property type="match status" value="1"/>
</dbReference>
<dbReference type="InterPro" id="IPR021140">
    <property type="entry name" value="Inh/Omp19"/>
</dbReference>
<dbReference type="GO" id="GO:0004866">
    <property type="term" value="F:endopeptidase inhibitor activity"/>
    <property type="evidence" value="ECO:0007669"/>
    <property type="project" value="InterPro"/>
</dbReference>
<dbReference type="Proteomes" id="UP000193978">
    <property type="component" value="Chromosome"/>
</dbReference>
<name>A0A1W6MV39_9HYPH</name>
<organism evidence="4 5">
    <name type="scientific">Methylocystis bryophila</name>
    <dbReference type="NCBI Taxonomy" id="655015"/>
    <lineage>
        <taxon>Bacteria</taxon>
        <taxon>Pseudomonadati</taxon>
        <taxon>Pseudomonadota</taxon>
        <taxon>Alphaproteobacteria</taxon>
        <taxon>Hyphomicrobiales</taxon>
        <taxon>Methylocystaceae</taxon>
        <taxon>Methylocystis</taxon>
    </lineage>
</organism>
<keyword evidence="1 2" id="KW-0732">Signal</keyword>
<protein>
    <recommendedName>
        <fullName evidence="3">Alkaline proteinase inhibitor/ Outer membrane lipoprotein Omp19 domain-containing protein</fullName>
    </recommendedName>
</protein>
<feature type="signal peptide" evidence="2">
    <location>
        <begin position="1"/>
        <end position="30"/>
    </location>
</feature>
<feature type="domain" description="Alkaline proteinase inhibitor/ Outer membrane lipoprotein Omp19" evidence="3">
    <location>
        <begin position="35"/>
        <end position="125"/>
    </location>
</feature>
<evidence type="ECO:0000313" key="4">
    <source>
        <dbReference type="EMBL" id="ARN81460.1"/>
    </source>
</evidence>
<dbReference type="AlphaFoldDB" id="A0A1W6MV39"/>
<accession>A0A1W6MV39</accession>